<feature type="compositionally biased region" description="Polar residues" evidence="1">
    <location>
        <begin position="737"/>
        <end position="748"/>
    </location>
</feature>
<evidence type="ECO:0000256" key="2">
    <source>
        <dbReference type="SAM" id="SignalP"/>
    </source>
</evidence>
<feature type="signal peptide" evidence="2">
    <location>
        <begin position="1"/>
        <end position="23"/>
    </location>
</feature>
<evidence type="ECO:0000256" key="1">
    <source>
        <dbReference type="SAM" id="MobiDB-lite"/>
    </source>
</evidence>
<feature type="region of interest" description="Disordered" evidence="1">
    <location>
        <begin position="428"/>
        <end position="622"/>
    </location>
</feature>
<reference evidence="3" key="1">
    <citation type="journal article" date="2024" name="Gigascience">
        <title>Chromosome-level genome of the poultry shaft louse Menopon gallinae provides insight into the host-switching and adaptive evolution of parasitic lice.</title>
        <authorList>
            <person name="Xu Y."/>
            <person name="Ma L."/>
            <person name="Liu S."/>
            <person name="Liang Y."/>
            <person name="Liu Q."/>
            <person name="He Z."/>
            <person name="Tian L."/>
            <person name="Duan Y."/>
            <person name="Cai W."/>
            <person name="Li H."/>
            <person name="Song F."/>
        </authorList>
    </citation>
    <scope>NUCLEOTIDE SEQUENCE</scope>
    <source>
        <strain evidence="3">Cailab_2023a</strain>
    </source>
</reference>
<feature type="region of interest" description="Disordered" evidence="1">
    <location>
        <begin position="644"/>
        <end position="707"/>
    </location>
</feature>
<feature type="compositionally biased region" description="Polar residues" evidence="1">
    <location>
        <begin position="520"/>
        <end position="537"/>
    </location>
</feature>
<feature type="compositionally biased region" description="Low complexity" evidence="1">
    <location>
        <begin position="555"/>
        <end position="569"/>
    </location>
</feature>
<feature type="region of interest" description="Disordered" evidence="1">
    <location>
        <begin position="729"/>
        <end position="913"/>
    </location>
</feature>
<feature type="compositionally biased region" description="Gly residues" evidence="1">
    <location>
        <begin position="769"/>
        <end position="798"/>
    </location>
</feature>
<feature type="compositionally biased region" description="Low complexity" evidence="1">
    <location>
        <begin position="858"/>
        <end position="885"/>
    </location>
</feature>
<feature type="compositionally biased region" description="Gly residues" evidence="1">
    <location>
        <begin position="341"/>
        <end position="366"/>
    </location>
</feature>
<name>A0AAW2HJS5_9NEOP</name>
<proteinExistence type="predicted"/>
<evidence type="ECO:0000313" key="3">
    <source>
        <dbReference type="EMBL" id="KAL0270060.1"/>
    </source>
</evidence>
<feature type="region of interest" description="Disordered" evidence="1">
    <location>
        <begin position="115"/>
        <end position="136"/>
    </location>
</feature>
<feature type="compositionally biased region" description="Pro residues" evidence="1">
    <location>
        <begin position="328"/>
        <end position="340"/>
    </location>
</feature>
<feature type="region of interest" description="Disordered" evidence="1">
    <location>
        <begin position="244"/>
        <end position="285"/>
    </location>
</feature>
<sequence>MVKMKSVALEIILTAYLLGPIQGVPDPKGEGNATLSNHGSHYLFKLDSVGSDVGTGKRNSRCSPCGHDPDDRRDVTNYLDPEYRGNGADNLGYDWSPWAWGGPAFSNRVKNQGRQYDGWDRGRGGRQMPGHWIGRPEKERPDHFNCDRCRVVWERERGSRTNGFANRMGRWYDDREEVATVTSPPLTLRPETRIAYIPSPRGEMYWDGVSGGGTRWDGFSNGISWLGGIGKQVNDWKNRLSELTTKKPEDFKNGPPGTYHASWANEPRPPRPGDQAPNNGYASQWHYGVTNQNGWNGNNMKWTYGGKNWDKDGHRNGPPRGGFDEDGNPPPHGIVNPPPHGTGGPHPYGHGTGPSGGYAPGPGPYKGHGPAAQGPYGPVGPHPYGPGFYYMYGPNGRFPYGPYGPGTIQYGQGGSIYYDQGNYIYHFGQNGPPQPWHDQSRYPPDRPSNIQYPARPDQIPRPVNHKPGKLPGEDDSSDRIDNAGNWGRPTPTEHGYVKPSVAGKYPSTIYGETSDRRPSSQRPTPISSGTLRPSTGYPQGGGLYNTGGFPHSGDRYPPGGYNRPGGYPHPEYPSAHRRPGGYPGAGGSAHPGPGGGYPGSSASPGYPGHGGSPPYPGYGSSTGYPGSTGGSIYTGSTTSTYTGGSTFTGSSPSTGYTGGPIYTGPEERPGGGYPNHIPEEHRPSDSGGYGRPGIYKTTDRTDGYGTTPTNSFITAFITEIEPSKYPNLQVELGGNFPPTSSYPSSQKDPNIGEIHWYVNRFPGGDGDRNPGGGGPGGPGGGDGGGGPGGGGGGGGGDGFTFSGQVYGGNRYPNGRDRYRPAPQDRFPVPGTFNKVHGAGDDGNAWNYGQDDTKDGNYRRTGGSYPPYRGGPYYTSSYLASASTPAGVSQGPSEGKTQAVSGSDDVTQPTPEAT</sequence>
<feature type="chain" id="PRO_5043788987" evidence="2">
    <location>
        <begin position="24"/>
        <end position="913"/>
    </location>
</feature>
<protein>
    <submittedName>
        <fullName evidence="3">Uncharacterized protein</fullName>
    </submittedName>
</protein>
<gene>
    <name evidence="3" type="ORF">PYX00_007595</name>
</gene>
<feature type="compositionally biased region" description="Gly residues" evidence="1">
    <location>
        <begin position="581"/>
        <end position="598"/>
    </location>
</feature>
<feature type="region of interest" description="Disordered" evidence="1">
    <location>
        <begin position="306"/>
        <end position="374"/>
    </location>
</feature>
<feature type="compositionally biased region" description="Polar residues" evidence="1">
    <location>
        <begin position="889"/>
        <end position="913"/>
    </location>
</feature>
<dbReference type="AlphaFoldDB" id="A0AAW2HJS5"/>
<comment type="caution">
    <text evidence="3">The sequence shown here is derived from an EMBL/GenBank/DDBJ whole genome shotgun (WGS) entry which is preliminary data.</text>
</comment>
<organism evidence="3">
    <name type="scientific">Menopon gallinae</name>
    <name type="common">poultry shaft louse</name>
    <dbReference type="NCBI Taxonomy" id="328185"/>
    <lineage>
        <taxon>Eukaryota</taxon>
        <taxon>Metazoa</taxon>
        <taxon>Ecdysozoa</taxon>
        <taxon>Arthropoda</taxon>
        <taxon>Hexapoda</taxon>
        <taxon>Insecta</taxon>
        <taxon>Pterygota</taxon>
        <taxon>Neoptera</taxon>
        <taxon>Paraneoptera</taxon>
        <taxon>Psocodea</taxon>
        <taxon>Troctomorpha</taxon>
        <taxon>Phthiraptera</taxon>
        <taxon>Amblycera</taxon>
        <taxon>Menoponidae</taxon>
        <taxon>Menopon</taxon>
    </lineage>
</organism>
<keyword evidence="2" id="KW-0732">Signal</keyword>
<accession>A0AAW2HJS5</accession>
<feature type="compositionally biased region" description="Low complexity" evidence="1">
    <location>
        <begin position="644"/>
        <end position="664"/>
    </location>
</feature>
<dbReference type="EMBL" id="JARGDH010000004">
    <property type="protein sequence ID" value="KAL0270060.1"/>
    <property type="molecule type" value="Genomic_DNA"/>
</dbReference>